<dbReference type="SUPFAM" id="SSF52540">
    <property type="entry name" value="P-loop containing nucleoside triphosphate hydrolases"/>
    <property type="match status" value="1"/>
</dbReference>
<reference evidence="2 3" key="1">
    <citation type="submission" date="2016-02" db="EMBL/GenBank/DDBJ databases">
        <authorList>
            <consortium name="Pathogen Informatics"/>
        </authorList>
    </citation>
    <scope>NUCLEOTIDE SEQUENCE [LARGE SCALE GENOMIC DNA]</scope>
    <source>
        <strain evidence="2 3">SS1013</strain>
    </source>
</reference>
<dbReference type="Pfam" id="PF10662">
    <property type="entry name" value="PduV-EutP"/>
    <property type="match status" value="1"/>
</dbReference>
<dbReference type="EMBL" id="FIJK01000003">
    <property type="protein sequence ID" value="CYW01601.1"/>
    <property type="molecule type" value="Genomic_DNA"/>
</dbReference>
<comment type="similarity">
    <text evidence="1">Belongs to the EutP/PduV family.</text>
</comment>
<dbReference type="Gene3D" id="3.40.50.300">
    <property type="entry name" value="P-loop containing nucleotide triphosphate hydrolases"/>
    <property type="match status" value="1"/>
</dbReference>
<dbReference type="GO" id="GO:0005524">
    <property type="term" value="F:ATP binding"/>
    <property type="evidence" value="ECO:0007669"/>
    <property type="project" value="UniProtKB-UniRule"/>
</dbReference>
<dbReference type="PIRSF" id="PIRSF036409">
    <property type="entry name" value="EutP_PduV"/>
    <property type="match status" value="1"/>
</dbReference>
<dbReference type="InterPro" id="IPR012381">
    <property type="entry name" value="EutP_PduV"/>
</dbReference>
<dbReference type="AlphaFoldDB" id="A0A116NGH2"/>
<evidence type="ECO:0000313" key="3">
    <source>
        <dbReference type="Proteomes" id="UP000069526"/>
    </source>
</evidence>
<evidence type="ECO:0000256" key="1">
    <source>
        <dbReference type="PIRNR" id="PIRNR036409"/>
    </source>
</evidence>
<sequence>MGLESKKIMFVGPVGVGKTTLTQRLKGLDISYFKTQAIQFYDSIIDTPGEFLQHRRYYNALSVTAAEAEVIGLLVSATASMQTFPQGFSSLFNKPVIGIITKVDLVTDAGSLEKARAQLLAAGAKEIFEVSLEDNTGIVAIQNYLTKES</sequence>
<dbReference type="PANTHER" id="PTHR40453">
    <property type="entry name" value="PROTEIN YOEF"/>
    <property type="match status" value="1"/>
</dbReference>
<keyword evidence="1" id="KW-0547">Nucleotide-binding</keyword>
<evidence type="ECO:0000313" key="2">
    <source>
        <dbReference type="EMBL" id="CYW01601.1"/>
    </source>
</evidence>
<dbReference type="NCBIfam" id="TIGR02528">
    <property type="entry name" value="EutP"/>
    <property type="match status" value="1"/>
</dbReference>
<dbReference type="InterPro" id="IPR027417">
    <property type="entry name" value="P-loop_NTPase"/>
</dbReference>
<dbReference type="RefSeq" id="WP_044766520.1">
    <property type="nucleotide sequence ID" value="NZ_CEIH01000020.1"/>
</dbReference>
<gene>
    <name evidence="2" type="ORF">ERS132539_00241</name>
</gene>
<name>A0A116NGH2_STRSU</name>
<dbReference type="CDD" id="cd00882">
    <property type="entry name" value="Ras_like_GTPase"/>
    <property type="match status" value="1"/>
</dbReference>
<organism evidence="2 3">
    <name type="scientific">Streptococcus suis</name>
    <dbReference type="NCBI Taxonomy" id="1307"/>
    <lineage>
        <taxon>Bacteria</taxon>
        <taxon>Bacillati</taxon>
        <taxon>Bacillota</taxon>
        <taxon>Bacilli</taxon>
        <taxon>Lactobacillales</taxon>
        <taxon>Streptococcaceae</taxon>
        <taxon>Streptococcus</taxon>
    </lineage>
</organism>
<dbReference type="GO" id="GO:0006576">
    <property type="term" value="P:biogenic amine metabolic process"/>
    <property type="evidence" value="ECO:0007669"/>
    <property type="project" value="InterPro"/>
</dbReference>
<dbReference type="Proteomes" id="UP000069526">
    <property type="component" value="Unassembled WGS sequence"/>
</dbReference>
<dbReference type="PANTHER" id="PTHR40453:SF1">
    <property type="entry name" value="PROTEIN YOEF"/>
    <property type="match status" value="1"/>
</dbReference>
<proteinExistence type="inferred from homology"/>
<accession>A0A116NGH2</accession>
<protein>
    <submittedName>
        <fullName evidence="2">Propanediol utilization protein</fullName>
    </submittedName>
</protein>